<feature type="transmembrane region" description="Helical" evidence="6">
    <location>
        <begin position="362"/>
        <end position="380"/>
    </location>
</feature>
<keyword evidence="2" id="KW-0813">Transport</keyword>
<evidence type="ECO:0000259" key="7">
    <source>
        <dbReference type="PROSITE" id="PS50850"/>
    </source>
</evidence>
<dbReference type="GO" id="GO:0016020">
    <property type="term" value="C:membrane"/>
    <property type="evidence" value="ECO:0007669"/>
    <property type="project" value="UniProtKB-SubCell"/>
</dbReference>
<dbReference type="PANTHER" id="PTHR43791">
    <property type="entry name" value="PERMEASE-RELATED"/>
    <property type="match status" value="1"/>
</dbReference>
<dbReference type="AlphaFoldDB" id="A0A6A6R9L6"/>
<keyword evidence="4 6" id="KW-1133">Transmembrane helix</keyword>
<name>A0A6A6R9L6_9PEZI</name>
<dbReference type="OrthoDB" id="2962993at2759"/>
<keyword evidence="5 6" id="KW-0472">Membrane</keyword>
<dbReference type="GO" id="GO:0022857">
    <property type="term" value="F:transmembrane transporter activity"/>
    <property type="evidence" value="ECO:0007669"/>
    <property type="project" value="InterPro"/>
</dbReference>
<proteinExistence type="predicted"/>
<evidence type="ECO:0000256" key="6">
    <source>
        <dbReference type="SAM" id="Phobius"/>
    </source>
</evidence>
<organism evidence="8 9">
    <name type="scientific">Lophium mytilinum</name>
    <dbReference type="NCBI Taxonomy" id="390894"/>
    <lineage>
        <taxon>Eukaryota</taxon>
        <taxon>Fungi</taxon>
        <taxon>Dikarya</taxon>
        <taxon>Ascomycota</taxon>
        <taxon>Pezizomycotina</taxon>
        <taxon>Dothideomycetes</taxon>
        <taxon>Pleosporomycetidae</taxon>
        <taxon>Mytilinidiales</taxon>
        <taxon>Mytilinidiaceae</taxon>
        <taxon>Lophium</taxon>
    </lineage>
</organism>
<protein>
    <submittedName>
        <fullName evidence="8">Putative MFS nicotinic acid transporter Tna1</fullName>
    </submittedName>
</protein>
<dbReference type="InterPro" id="IPR011701">
    <property type="entry name" value="MFS"/>
</dbReference>
<feature type="domain" description="Major facilitator superfamily (MFS) profile" evidence="7">
    <location>
        <begin position="33"/>
        <end position="450"/>
    </location>
</feature>
<feature type="transmembrane region" description="Helical" evidence="6">
    <location>
        <begin position="159"/>
        <end position="181"/>
    </location>
</feature>
<feature type="transmembrane region" description="Helical" evidence="6">
    <location>
        <begin position="124"/>
        <end position="147"/>
    </location>
</feature>
<evidence type="ECO:0000256" key="1">
    <source>
        <dbReference type="ARBA" id="ARBA00004141"/>
    </source>
</evidence>
<dbReference type="Gene3D" id="1.20.1250.20">
    <property type="entry name" value="MFS general substrate transporter like domains"/>
    <property type="match status" value="2"/>
</dbReference>
<evidence type="ECO:0000256" key="4">
    <source>
        <dbReference type="ARBA" id="ARBA00022989"/>
    </source>
</evidence>
<dbReference type="FunFam" id="1.20.1250.20:FF:000034">
    <property type="entry name" value="MFS general substrate transporter"/>
    <property type="match status" value="1"/>
</dbReference>
<evidence type="ECO:0000256" key="5">
    <source>
        <dbReference type="ARBA" id="ARBA00023136"/>
    </source>
</evidence>
<feature type="transmembrane region" description="Helical" evidence="6">
    <location>
        <begin position="330"/>
        <end position="350"/>
    </location>
</feature>
<comment type="subcellular location">
    <subcellularLocation>
        <location evidence="1">Membrane</location>
        <topology evidence="1">Multi-pass membrane protein</topology>
    </subcellularLocation>
</comment>
<evidence type="ECO:0000256" key="2">
    <source>
        <dbReference type="ARBA" id="ARBA00022448"/>
    </source>
</evidence>
<feature type="transmembrane region" description="Helical" evidence="6">
    <location>
        <begin position="29"/>
        <end position="46"/>
    </location>
</feature>
<keyword evidence="9" id="KW-1185">Reference proteome</keyword>
<feature type="transmembrane region" description="Helical" evidence="6">
    <location>
        <begin position="99"/>
        <end position="118"/>
    </location>
</feature>
<dbReference type="InterPro" id="IPR020846">
    <property type="entry name" value="MFS_dom"/>
</dbReference>
<dbReference type="EMBL" id="MU004183">
    <property type="protein sequence ID" value="KAF2500490.1"/>
    <property type="molecule type" value="Genomic_DNA"/>
</dbReference>
<accession>A0A6A6R9L6</accession>
<feature type="transmembrane region" description="Helical" evidence="6">
    <location>
        <begin position="271"/>
        <end position="291"/>
    </location>
</feature>
<dbReference type="InterPro" id="IPR036259">
    <property type="entry name" value="MFS_trans_sf"/>
</dbReference>
<feature type="transmembrane region" description="Helical" evidence="6">
    <location>
        <begin position="303"/>
        <end position="323"/>
    </location>
</feature>
<dbReference type="Proteomes" id="UP000799750">
    <property type="component" value="Unassembled WGS sequence"/>
</dbReference>
<sequence length="484" mass="53645">MIEGVKEEADLSQDIQYDDAEVKRILRQVDWRLLPLLSIIYLLSFLDRGNIGNARVAGLEKDLNLTPAQFNLCLTMFFIPYAVFEVPSNIILKILRPSIYIPILMVAWGTVMTLSGIVKGYHGLLIVRIFLGFTEAGLFPGATYLLTNWYCRRELQSRMAFFYSAATLAGAFSGLLAYAIIKMDGVGGLAGWRWIFILEGIVTVIVACVLPFCLPDSPETARFLTEENRRFLVQRLSRDSGSTGRVNTNEAFQWKYVWAAATDVKVYLTTFILWANPIAGYGLIFTLPTVIHELGYSASNAQLLTIPVYVFALLCTVVCAILSDRYRARAPFVIGPYCVAALGYIALIALPHPKYPGATYGMLFPAIAGIYAPVCGSLTWNANNLAGSWKRAIGMAIQLTFANMSGGIGSNIYLQRQAPRYQLGYGLSLGVILLAILSALVLRFLCARINKQRDGMDLDAIREKYSEAELMDMGDASPLFRYSL</sequence>
<evidence type="ECO:0000313" key="9">
    <source>
        <dbReference type="Proteomes" id="UP000799750"/>
    </source>
</evidence>
<feature type="transmembrane region" description="Helical" evidence="6">
    <location>
        <begin position="66"/>
        <end position="87"/>
    </location>
</feature>
<reference evidence="8" key="1">
    <citation type="journal article" date="2020" name="Stud. Mycol.">
        <title>101 Dothideomycetes genomes: a test case for predicting lifestyles and emergence of pathogens.</title>
        <authorList>
            <person name="Haridas S."/>
            <person name="Albert R."/>
            <person name="Binder M."/>
            <person name="Bloem J."/>
            <person name="Labutti K."/>
            <person name="Salamov A."/>
            <person name="Andreopoulos B."/>
            <person name="Baker S."/>
            <person name="Barry K."/>
            <person name="Bills G."/>
            <person name="Bluhm B."/>
            <person name="Cannon C."/>
            <person name="Castanera R."/>
            <person name="Culley D."/>
            <person name="Daum C."/>
            <person name="Ezra D."/>
            <person name="Gonzalez J."/>
            <person name="Henrissat B."/>
            <person name="Kuo A."/>
            <person name="Liang C."/>
            <person name="Lipzen A."/>
            <person name="Lutzoni F."/>
            <person name="Magnuson J."/>
            <person name="Mondo S."/>
            <person name="Nolan M."/>
            <person name="Ohm R."/>
            <person name="Pangilinan J."/>
            <person name="Park H.-J."/>
            <person name="Ramirez L."/>
            <person name="Alfaro M."/>
            <person name="Sun H."/>
            <person name="Tritt A."/>
            <person name="Yoshinaga Y."/>
            <person name="Zwiers L.-H."/>
            <person name="Turgeon B."/>
            <person name="Goodwin S."/>
            <person name="Spatafora J."/>
            <person name="Crous P."/>
            <person name="Grigoriev I."/>
        </authorList>
    </citation>
    <scope>NUCLEOTIDE SEQUENCE</scope>
    <source>
        <strain evidence="8">CBS 269.34</strain>
    </source>
</reference>
<feature type="transmembrane region" description="Helical" evidence="6">
    <location>
        <begin position="392"/>
        <end position="413"/>
    </location>
</feature>
<evidence type="ECO:0000313" key="8">
    <source>
        <dbReference type="EMBL" id="KAF2500490.1"/>
    </source>
</evidence>
<dbReference type="FunFam" id="1.20.1250.20:FF:000013">
    <property type="entry name" value="MFS general substrate transporter"/>
    <property type="match status" value="1"/>
</dbReference>
<dbReference type="PROSITE" id="PS50850">
    <property type="entry name" value="MFS"/>
    <property type="match status" value="1"/>
</dbReference>
<feature type="transmembrane region" description="Helical" evidence="6">
    <location>
        <begin position="193"/>
        <end position="214"/>
    </location>
</feature>
<gene>
    <name evidence="8" type="ORF">BU16DRAFT_502310</name>
</gene>
<feature type="transmembrane region" description="Helical" evidence="6">
    <location>
        <begin position="425"/>
        <end position="446"/>
    </location>
</feature>
<dbReference type="PANTHER" id="PTHR43791:SF18">
    <property type="entry name" value="NICOTINIC ACID TRANSPORTER TNA1, PUTATIVE (AFU_ORTHOLOGUE AFUA_3G03820)-RELATED"/>
    <property type="match status" value="1"/>
</dbReference>
<keyword evidence="3 6" id="KW-0812">Transmembrane</keyword>
<dbReference type="SUPFAM" id="SSF103473">
    <property type="entry name" value="MFS general substrate transporter"/>
    <property type="match status" value="1"/>
</dbReference>
<dbReference type="Pfam" id="PF07690">
    <property type="entry name" value="MFS_1"/>
    <property type="match status" value="1"/>
</dbReference>
<evidence type="ECO:0000256" key="3">
    <source>
        <dbReference type="ARBA" id="ARBA00022692"/>
    </source>
</evidence>